<dbReference type="SUPFAM" id="SSF75620">
    <property type="entry name" value="Release factor"/>
    <property type="match status" value="1"/>
</dbReference>
<reference evidence="4 5" key="1">
    <citation type="submission" date="2021-05" db="EMBL/GenBank/DDBJ databases">
        <title>Genome Assembly of Synthetic Allotetraploid Brassica napus Reveals Homoeologous Exchanges between Subgenomes.</title>
        <authorList>
            <person name="Davis J.T."/>
        </authorList>
    </citation>
    <scope>NUCLEOTIDE SEQUENCE [LARGE SCALE GENOMIC DNA]</scope>
    <source>
        <strain evidence="5">cv. Da-Ae</strain>
        <tissue evidence="4">Seedling</tissue>
    </source>
</reference>
<dbReference type="Proteomes" id="UP000824890">
    <property type="component" value="Unassembled WGS sequence"/>
</dbReference>
<feature type="transmembrane region" description="Helical" evidence="2">
    <location>
        <begin position="12"/>
        <end position="31"/>
    </location>
</feature>
<dbReference type="InterPro" id="IPR050057">
    <property type="entry name" value="Prokaryotic/Mito_RF"/>
</dbReference>
<dbReference type="InterPro" id="IPR000352">
    <property type="entry name" value="Pep_chain_release_fac_I"/>
</dbReference>
<gene>
    <name evidence="4" type="ORF">HID58_034253</name>
</gene>
<dbReference type="Pfam" id="PF00472">
    <property type="entry name" value="RF-1"/>
    <property type="match status" value="1"/>
</dbReference>
<evidence type="ECO:0000256" key="1">
    <source>
        <dbReference type="ARBA" id="ARBA00010835"/>
    </source>
</evidence>
<dbReference type="InterPro" id="IPR045853">
    <property type="entry name" value="Pep_chain_release_fac_I_sf"/>
</dbReference>
<evidence type="ECO:0000259" key="3">
    <source>
        <dbReference type="Pfam" id="PF00472"/>
    </source>
</evidence>
<dbReference type="PANTHER" id="PTHR43804:SF6">
    <property type="entry name" value="CLASS I PEPTIDE CHAIN RELEASE FACTOR"/>
    <property type="match status" value="1"/>
</dbReference>
<keyword evidence="2" id="KW-0812">Transmembrane</keyword>
<feature type="domain" description="Prokaryotic-type class I peptide chain release factors" evidence="3">
    <location>
        <begin position="101"/>
        <end position="160"/>
    </location>
</feature>
<keyword evidence="2" id="KW-0472">Membrane</keyword>
<keyword evidence="5" id="KW-1185">Reference proteome</keyword>
<comment type="caution">
    <text evidence="4">The sequence shown here is derived from an EMBL/GenBank/DDBJ whole genome shotgun (WGS) entry which is preliminary data.</text>
</comment>
<accession>A0ABQ8C1J6</accession>
<protein>
    <recommendedName>
        <fullName evidence="3">Prokaryotic-type class I peptide chain release factors domain-containing protein</fullName>
    </recommendedName>
</protein>
<name>A0ABQ8C1J6_BRANA</name>
<evidence type="ECO:0000313" key="4">
    <source>
        <dbReference type="EMBL" id="KAH0910932.1"/>
    </source>
</evidence>
<evidence type="ECO:0000313" key="5">
    <source>
        <dbReference type="Proteomes" id="UP000824890"/>
    </source>
</evidence>
<sequence>MSSSISLETIPIADVSAMAIMAVAALFHARFPLIARRTFPSSVSYCPRTLLSNEFSCRLQSFICFSSSDGGGSGGVKDSDIVVSEVQGPNFLKYSDEELMKQCKFETFRVSGPGGQHRNKRDSAVRLKHLPTGIVAQAVEDRSQHKNRASALNRLRTLLAIKGLNSDPLSHDFKLKAHNLLVSSVRNKVDIEAYSPPPELLQILPPKSTIRTSSSGSQIGPNNPKFVPGMQALLDVISASDGSIADSAKLLGLSTGGLSRLILSHDGLRMAVNSMRAAKGMKPLK</sequence>
<dbReference type="PANTHER" id="PTHR43804">
    <property type="entry name" value="LD18447P"/>
    <property type="match status" value="1"/>
</dbReference>
<evidence type="ECO:0000256" key="2">
    <source>
        <dbReference type="SAM" id="Phobius"/>
    </source>
</evidence>
<dbReference type="EMBL" id="JAGKQM010000009">
    <property type="protein sequence ID" value="KAH0910932.1"/>
    <property type="molecule type" value="Genomic_DNA"/>
</dbReference>
<keyword evidence="2" id="KW-1133">Transmembrane helix</keyword>
<dbReference type="Gene3D" id="3.30.160.20">
    <property type="match status" value="1"/>
</dbReference>
<proteinExistence type="inferred from homology"/>
<organism evidence="4 5">
    <name type="scientific">Brassica napus</name>
    <name type="common">Rape</name>
    <dbReference type="NCBI Taxonomy" id="3708"/>
    <lineage>
        <taxon>Eukaryota</taxon>
        <taxon>Viridiplantae</taxon>
        <taxon>Streptophyta</taxon>
        <taxon>Embryophyta</taxon>
        <taxon>Tracheophyta</taxon>
        <taxon>Spermatophyta</taxon>
        <taxon>Magnoliopsida</taxon>
        <taxon>eudicotyledons</taxon>
        <taxon>Gunneridae</taxon>
        <taxon>Pentapetalae</taxon>
        <taxon>rosids</taxon>
        <taxon>malvids</taxon>
        <taxon>Brassicales</taxon>
        <taxon>Brassicaceae</taxon>
        <taxon>Brassiceae</taxon>
        <taxon>Brassica</taxon>
    </lineage>
</organism>
<comment type="similarity">
    <text evidence="1">Belongs to the prokaryotic/mitochondrial release factor family.</text>
</comment>